<keyword evidence="5" id="KW-0676">Redox-active center</keyword>
<evidence type="ECO:0000256" key="1">
    <source>
        <dbReference type="ARBA" id="ARBA00022490"/>
    </source>
</evidence>
<dbReference type="GO" id="GO:0042026">
    <property type="term" value="P:protein refolding"/>
    <property type="evidence" value="ECO:0007669"/>
    <property type="project" value="TreeGrafter"/>
</dbReference>
<reference evidence="6 7" key="1">
    <citation type="submission" date="2011-01" db="EMBL/GenBank/DDBJ databases">
        <authorList>
            <person name="Weinstock G."/>
            <person name="Sodergren E."/>
            <person name="Clifton S."/>
            <person name="Fulton L."/>
            <person name="Fulton B."/>
            <person name="Courtney L."/>
            <person name="Fronick C."/>
            <person name="Harrison M."/>
            <person name="Strong C."/>
            <person name="Farmer C."/>
            <person name="Delahaunty K."/>
            <person name="Markovic C."/>
            <person name="Hall O."/>
            <person name="Minx P."/>
            <person name="Tomlinson C."/>
            <person name="Mitreva M."/>
            <person name="Hou S."/>
            <person name="Chen J."/>
            <person name="Wollam A."/>
            <person name="Pepin K.H."/>
            <person name="Johnson M."/>
            <person name="Bhonagiri V."/>
            <person name="Zhang X."/>
            <person name="Suruliraj S."/>
            <person name="Warren W."/>
            <person name="Chinwalla A."/>
            <person name="Mardis E.R."/>
            <person name="Wilson R.K."/>
        </authorList>
    </citation>
    <scope>NUCLEOTIDE SEQUENCE [LARGE SCALE GENOMIC DNA]</scope>
    <source>
        <strain evidence="7">DSM 22608 / JCM 16073 / KCTC 15190 / YIT 12066</strain>
    </source>
</reference>
<evidence type="ECO:0000313" key="7">
    <source>
        <dbReference type="Proteomes" id="UP000018458"/>
    </source>
</evidence>
<dbReference type="PANTHER" id="PTHR30111:SF1">
    <property type="entry name" value="33 KDA CHAPERONIN"/>
    <property type="match status" value="1"/>
</dbReference>
<keyword evidence="3" id="KW-1015">Disulfide bond</keyword>
<dbReference type="STRING" id="762983.HMPREF9444_01139"/>
<dbReference type="InterPro" id="IPR000397">
    <property type="entry name" value="Heat_shock_Hsp33"/>
</dbReference>
<dbReference type="Proteomes" id="UP000018458">
    <property type="component" value="Unassembled WGS sequence"/>
</dbReference>
<evidence type="ECO:0000313" key="6">
    <source>
        <dbReference type="EMBL" id="EFY07099.1"/>
    </source>
</evidence>
<dbReference type="PIRSF" id="PIRSF005261">
    <property type="entry name" value="Heat_shock_Hsp33"/>
    <property type="match status" value="1"/>
</dbReference>
<dbReference type="InterPro" id="IPR016153">
    <property type="entry name" value="Heat_shock_Hsp33_N"/>
</dbReference>
<dbReference type="GO" id="GO:0005737">
    <property type="term" value="C:cytoplasm"/>
    <property type="evidence" value="ECO:0007669"/>
    <property type="project" value="InterPro"/>
</dbReference>
<dbReference type="GO" id="GO:0044183">
    <property type="term" value="F:protein folding chaperone"/>
    <property type="evidence" value="ECO:0007669"/>
    <property type="project" value="TreeGrafter"/>
</dbReference>
<evidence type="ECO:0000256" key="2">
    <source>
        <dbReference type="ARBA" id="ARBA00022833"/>
    </source>
</evidence>
<protein>
    <submittedName>
        <fullName evidence="6">Chaperonin HslO</fullName>
    </submittedName>
</protein>
<dbReference type="SUPFAM" id="SSF118352">
    <property type="entry name" value="HSP33 redox switch-like"/>
    <property type="match status" value="1"/>
</dbReference>
<dbReference type="HOGENOM" id="CLU_054493_0_0_6"/>
<dbReference type="AlphaFoldDB" id="E8LKA2"/>
<dbReference type="EMBL" id="AEVO01000052">
    <property type="protein sequence ID" value="EFY07099.1"/>
    <property type="molecule type" value="Genomic_DNA"/>
</dbReference>
<accession>E8LKA2</accession>
<dbReference type="GO" id="GO:0051082">
    <property type="term" value="F:unfolded protein binding"/>
    <property type="evidence" value="ECO:0007669"/>
    <property type="project" value="InterPro"/>
</dbReference>
<dbReference type="InterPro" id="IPR016154">
    <property type="entry name" value="Heat_shock_Hsp33_C"/>
</dbReference>
<dbReference type="RefSeq" id="WP_009143340.1">
    <property type="nucleotide sequence ID" value="NZ_GL830989.1"/>
</dbReference>
<evidence type="ECO:0000256" key="5">
    <source>
        <dbReference type="ARBA" id="ARBA00023284"/>
    </source>
</evidence>
<comment type="caution">
    <text evidence="6">The sequence shown here is derived from an EMBL/GenBank/DDBJ whole genome shotgun (WGS) entry which is preliminary data.</text>
</comment>
<dbReference type="Gene3D" id="3.90.1280.10">
    <property type="entry name" value="HSP33 redox switch-like"/>
    <property type="match status" value="1"/>
</dbReference>
<dbReference type="eggNOG" id="COG1281">
    <property type="taxonomic scope" value="Bacteria"/>
</dbReference>
<dbReference type="Gene3D" id="3.55.30.10">
    <property type="entry name" value="Hsp33 domain"/>
    <property type="match status" value="1"/>
</dbReference>
<keyword evidence="1" id="KW-0963">Cytoplasm</keyword>
<organism evidence="6 7">
    <name type="scientific">Succinatimonas hippei (strain DSM 22608 / JCM 16073 / KCTC 15190 / YIT 12066)</name>
    <dbReference type="NCBI Taxonomy" id="762983"/>
    <lineage>
        <taxon>Bacteria</taxon>
        <taxon>Pseudomonadati</taxon>
        <taxon>Pseudomonadota</taxon>
        <taxon>Gammaproteobacteria</taxon>
        <taxon>Aeromonadales</taxon>
        <taxon>Succinivibrionaceae</taxon>
        <taxon>Succinatimonas</taxon>
    </lineage>
</organism>
<proteinExistence type="predicted"/>
<keyword evidence="4" id="KW-0143">Chaperone</keyword>
<dbReference type="SUPFAM" id="SSF64397">
    <property type="entry name" value="Hsp33 domain"/>
    <property type="match status" value="1"/>
</dbReference>
<name>E8LKA2_SUCHY</name>
<sequence>MTEVLNQDTQNKIIRFLFEKHGVRGEIMQMDTPCFKLLEHHNYPLSVKQLLIELACSAILIGSTLKANGQIMVQILGGKGDHAIKYALINIDKDLSFYGSAALIEGNDYEGELSFKDICGEDAVLVISVFPEDGNKWQGIVSLDTVSLAKALEGYFKNSEQLDTTFFIYANAKEHKAGAIMLQIIPEIKDNHLSLEHLSTLCSTMTYEEITSLSLYQNLHNLFVQEEVKVFDPKEIQFKCVCSRERCERALKGLPRTELENLISDNGTSMTCQHCGKIYNFTKEDLEKMLLTVSQ</sequence>
<dbReference type="PANTHER" id="PTHR30111">
    <property type="entry name" value="33 KDA CHAPERONIN"/>
    <property type="match status" value="1"/>
</dbReference>
<keyword evidence="2" id="KW-0862">Zinc</keyword>
<evidence type="ECO:0000256" key="4">
    <source>
        <dbReference type="ARBA" id="ARBA00023186"/>
    </source>
</evidence>
<dbReference type="OrthoDB" id="9793753at2"/>
<dbReference type="Pfam" id="PF01430">
    <property type="entry name" value="HSP33"/>
    <property type="match status" value="1"/>
</dbReference>
<evidence type="ECO:0000256" key="3">
    <source>
        <dbReference type="ARBA" id="ARBA00023157"/>
    </source>
</evidence>
<keyword evidence="7" id="KW-1185">Reference proteome</keyword>
<gene>
    <name evidence="6" type="primary">hslO</name>
    <name evidence="6" type="ORF">HMPREF9444_01139</name>
</gene>